<name>A0AA38CCN6_TAXCH</name>
<feature type="domain" description="DRBM" evidence="4">
    <location>
        <begin position="5"/>
        <end position="74"/>
    </location>
</feature>
<feature type="domain" description="DRBM" evidence="4">
    <location>
        <begin position="92"/>
        <end position="160"/>
    </location>
</feature>
<protein>
    <recommendedName>
        <fullName evidence="4">DRBM domain-containing protein</fullName>
    </recommendedName>
</protein>
<dbReference type="PANTHER" id="PTHR46031:SF35">
    <property type="entry name" value="DRBM DOMAIN-CONTAINING PROTEIN"/>
    <property type="match status" value="1"/>
</dbReference>
<dbReference type="InterPro" id="IPR044450">
    <property type="entry name" value="AtDRB-like_DSRM_1"/>
</dbReference>
<dbReference type="OMA" id="VYICHLV"/>
<evidence type="ECO:0000256" key="1">
    <source>
        <dbReference type="ARBA" id="ARBA00022737"/>
    </source>
</evidence>
<keyword evidence="1" id="KW-0677">Repeat</keyword>
<reference evidence="5 6" key="1">
    <citation type="journal article" date="2021" name="Nat. Plants">
        <title>The Taxus genome provides insights into paclitaxel biosynthesis.</title>
        <authorList>
            <person name="Xiong X."/>
            <person name="Gou J."/>
            <person name="Liao Q."/>
            <person name="Li Y."/>
            <person name="Zhou Q."/>
            <person name="Bi G."/>
            <person name="Li C."/>
            <person name="Du R."/>
            <person name="Wang X."/>
            <person name="Sun T."/>
            <person name="Guo L."/>
            <person name="Liang H."/>
            <person name="Lu P."/>
            <person name="Wu Y."/>
            <person name="Zhang Z."/>
            <person name="Ro D.K."/>
            <person name="Shang Y."/>
            <person name="Huang S."/>
            <person name="Yan J."/>
        </authorList>
    </citation>
    <scope>NUCLEOTIDE SEQUENCE [LARGE SCALE GENOMIC DNA]</scope>
    <source>
        <strain evidence="5">Ta-2019</strain>
    </source>
</reference>
<sequence>MASLLFKSQLQEYAQKASLSAPVYDTVKEGPPHVPNFKASVIVNGVKYESPDGFRNRKTAEHAAAQIALQELHKVANGGHVTVTNPVYETGLCKNLLQEYAQKMSLPVPSYKCAKEGDGHAASFTSTVEIAGICYQGGPAKSKKGAEIKAARTALTAIQAQQ</sequence>
<dbReference type="PANTHER" id="PTHR46031">
    <property type="match status" value="1"/>
</dbReference>
<keyword evidence="2 3" id="KW-0694">RNA-binding</keyword>
<dbReference type="InterPro" id="IPR014720">
    <property type="entry name" value="dsRBD_dom"/>
</dbReference>
<dbReference type="SMART" id="SM00358">
    <property type="entry name" value="DSRM"/>
    <property type="match status" value="2"/>
</dbReference>
<gene>
    <name evidence="5" type="ORF">KI387_029242</name>
</gene>
<feature type="non-terminal residue" evidence="5">
    <location>
        <position position="1"/>
    </location>
</feature>
<evidence type="ECO:0000313" key="5">
    <source>
        <dbReference type="EMBL" id="KAH9297560.1"/>
    </source>
</evidence>
<dbReference type="Pfam" id="PF00035">
    <property type="entry name" value="dsrm"/>
    <property type="match status" value="2"/>
</dbReference>
<dbReference type="EMBL" id="JAHRHJ020000010">
    <property type="protein sequence ID" value="KAH9297560.1"/>
    <property type="molecule type" value="Genomic_DNA"/>
</dbReference>
<evidence type="ECO:0000313" key="6">
    <source>
        <dbReference type="Proteomes" id="UP000824469"/>
    </source>
</evidence>
<accession>A0AA38CCN6</accession>
<proteinExistence type="predicted"/>
<keyword evidence="6" id="KW-1185">Reference proteome</keyword>
<evidence type="ECO:0000259" key="4">
    <source>
        <dbReference type="PROSITE" id="PS50137"/>
    </source>
</evidence>
<dbReference type="SUPFAM" id="SSF54768">
    <property type="entry name" value="dsRNA-binding domain-like"/>
    <property type="match status" value="2"/>
</dbReference>
<feature type="non-terminal residue" evidence="5">
    <location>
        <position position="162"/>
    </location>
</feature>
<organism evidence="5 6">
    <name type="scientific">Taxus chinensis</name>
    <name type="common">Chinese yew</name>
    <name type="synonym">Taxus wallichiana var. chinensis</name>
    <dbReference type="NCBI Taxonomy" id="29808"/>
    <lineage>
        <taxon>Eukaryota</taxon>
        <taxon>Viridiplantae</taxon>
        <taxon>Streptophyta</taxon>
        <taxon>Embryophyta</taxon>
        <taxon>Tracheophyta</taxon>
        <taxon>Spermatophyta</taxon>
        <taxon>Pinopsida</taxon>
        <taxon>Pinidae</taxon>
        <taxon>Conifers II</taxon>
        <taxon>Cupressales</taxon>
        <taxon>Taxaceae</taxon>
        <taxon>Taxus</taxon>
    </lineage>
</organism>
<dbReference type="PROSITE" id="PS50137">
    <property type="entry name" value="DS_RBD"/>
    <property type="match status" value="2"/>
</dbReference>
<evidence type="ECO:0000256" key="2">
    <source>
        <dbReference type="ARBA" id="ARBA00022884"/>
    </source>
</evidence>
<dbReference type="AlphaFoldDB" id="A0AA38CCN6"/>
<dbReference type="Gene3D" id="3.30.160.20">
    <property type="match status" value="2"/>
</dbReference>
<dbReference type="CDD" id="cd19907">
    <property type="entry name" value="DSRM_AtDRB-like_rpt1"/>
    <property type="match status" value="1"/>
</dbReference>
<comment type="caution">
    <text evidence="5">The sequence shown here is derived from an EMBL/GenBank/DDBJ whole genome shotgun (WGS) entry which is preliminary data.</text>
</comment>
<evidence type="ECO:0000256" key="3">
    <source>
        <dbReference type="PROSITE-ProRule" id="PRU00266"/>
    </source>
</evidence>
<dbReference type="Proteomes" id="UP000824469">
    <property type="component" value="Unassembled WGS sequence"/>
</dbReference>
<dbReference type="GO" id="GO:0003725">
    <property type="term" value="F:double-stranded RNA binding"/>
    <property type="evidence" value="ECO:0007669"/>
    <property type="project" value="InterPro"/>
</dbReference>